<feature type="region of interest" description="Disordered" evidence="1">
    <location>
        <begin position="503"/>
        <end position="547"/>
    </location>
</feature>
<feature type="compositionally biased region" description="Polar residues" evidence="1">
    <location>
        <begin position="188"/>
        <end position="197"/>
    </location>
</feature>
<evidence type="ECO:0000313" key="3">
    <source>
        <dbReference type="Proteomes" id="UP001163850"/>
    </source>
</evidence>
<feature type="compositionally biased region" description="Low complexity" evidence="1">
    <location>
        <begin position="237"/>
        <end position="253"/>
    </location>
</feature>
<feature type="compositionally biased region" description="Low complexity" evidence="1">
    <location>
        <begin position="120"/>
        <end position="129"/>
    </location>
</feature>
<evidence type="ECO:0000256" key="1">
    <source>
        <dbReference type="SAM" id="MobiDB-lite"/>
    </source>
</evidence>
<feature type="compositionally biased region" description="Polar residues" evidence="1">
    <location>
        <begin position="277"/>
        <end position="295"/>
    </location>
</feature>
<sequence length="708" mass="75539">MFSTRNGQVAPGVKNFGMQAPSKGFPGVRVFKGPTLSSFHLNPFSTVSAHFDSFDVGYRPSQSDFATQGRGGPPARNQQQLPTNWQAPGNIYEPLNPPPPPPPSHAYQQNSMGHFGLRTASQSSASRSQEPPRHRDAQQQQPPFQNHNHNYYIHPGISTDMYIYEASDAFSEYSPSSSPSPFSPALSTDSTLTVQSPSPLPLGQSELLRNQGRSTTPFLRATTPVPPAGAAQSRARSPQSHPSNSYSSNSSNSGIPFPTTLPGVRQAQNALRGLFGSNGQAGTLGETTQTQSMGNSLPRVRTPSESSGIVDTLPYSETEFDDLARMNTALNAGYSYYFPESKAQIRPRLASTSGANGAHQRSPRDSLMFYNGAQRADNDPNLPYSQPATINVSMPMSDQPPSSSTEMLGEESQGSDVPSTLDRRNSALIPALERSISSSSQSSELSILRTPSPTPYPPQRSPSHLRSQSYSDSYPTVQSKPVTQAATAAYTSVLSASPEPQLSSVQVPAPASVHPPLASSVSHSQSSSASSSGSYSGVSNPNPSTIRERVGGAAEYSNADTVTDTSPNQAYPMPHVVPTEILSRSFNNTTTTLAADPLNISQSVRARSPPRAMNGTYGDLRNVMPPATENSETGLGVTSERNVLSVRARKSTTTDSSPLRAFSQPTPDSQRVDVPPRSSLPASTPAPPQQVLTRVRKDSMSLGMKSSS</sequence>
<feature type="region of interest" description="Disordered" evidence="1">
    <location>
        <begin position="172"/>
        <end position="262"/>
    </location>
</feature>
<accession>A0AA38PPX9</accession>
<dbReference type="Proteomes" id="UP001163850">
    <property type="component" value="Unassembled WGS sequence"/>
</dbReference>
<reference evidence="2" key="1">
    <citation type="submission" date="2022-08" db="EMBL/GenBank/DDBJ databases">
        <authorList>
            <consortium name="DOE Joint Genome Institute"/>
            <person name="Min B."/>
            <person name="Riley R."/>
            <person name="Sierra-Patev S."/>
            <person name="Naranjo-Ortiz M."/>
            <person name="Looney B."/>
            <person name="Konkel Z."/>
            <person name="Slot J.C."/>
            <person name="Sakamoto Y."/>
            <person name="Steenwyk J.L."/>
            <person name="Rokas A."/>
            <person name="Carro J."/>
            <person name="Camarero S."/>
            <person name="Ferreira P."/>
            <person name="Molpeceres G."/>
            <person name="Ruiz-Duenas F.J."/>
            <person name="Serrano A."/>
            <person name="Henrissat B."/>
            <person name="Drula E."/>
            <person name="Hughes K.W."/>
            <person name="Mata J.L."/>
            <person name="Ishikawa N.K."/>
            <person name="Vargas-Isla R."/>
            <person name="Ushijima S."/>
            <person name="Smith C.A."/>
            <person name="Ahrendt S."/>
            <person name="Andreopoulos W."/>
            <person name="He G."/>
            <person name="Labutti K."/>
            <person name="Lipzen A."/>
            <person name="Ng V."/>
            <person name="Sandor L."/>
            <person name="Barry K."/>
            <person name="Martinez A.T."/>
            <person name="Xiao Y."/>
            <person name="Gibbons J.G."/>
            <person name="Terashima K."/>
            <person name="Hibbett D.S."/>
            <person name="Grigoriev I.V."/>
        </authorList>
    </citation>
    <scope>NUCLEOTIDE SEQUENCE</scope>
    <source>
        <strain evidence="2">TFB7829</strain>
    </source>
</reference>
<gene>
    <name evidence="2" type="ORF">F5890DRAFT_921946</name>
</gene>
<feature type="compositionally biased region" description="Low complexity" evidence="1">
    <location>
        <begin position="393"/>
        <end position="404"/>
    </location>
</feature>
<feature type="region of interest" description="Disordered" evidence="1">
    <location>
        <begin position="433"/>
        <end position="479"/>
    </location>
</feature>
<feature type="compositionally biased region" description="Polar residues" evidence="1">
    <location>
        <begin position="464"/>
        <end position="479"/>
    </location>
</feature>
<feature type="compositionally biased region" description="Low complexity" evidence="1">
    <location>
        <begin position="518"/>
        <end position="544"/>
    </location>
</feature>
<feature type="non-terminal residue" evidence="2">
    <location>
        <position position="1"/>
    </location>
</feature>
<feature type="compositionally biased region" description="Polar residues" evidence="1">
    <location>
        <begin position="207"/>
        <end position="217"/>
    </location>
</feature>
<feature type="compositionally biased region" description="Polar residues" evidence="1">
    <location>
        <begin position="76"/>
        <end position="87"/>
    </location>
</feature>
<feature type="compositionally biased region" description="Polar residues" evidence="1">
    <location>
        <begin position="383"/>
        <end position="392"/>
    </location>
</feature>
<name>A0AA38PPX9_9AGAR</name>
<feature type="region of interest" description="Disordered" evidence="1">
    <location>
        <begin position="372"/>
        <end position="421"/>
    </location>
</feature>
<feature type="compositionally biased region" description="Polar residues" evidence="1">
    <location>
        <begin position="651"/>
        <end position="669"/>
    </location>
</feature>
<feature type="compositionally biased region" description="Low complexity" evidence="1">
    <location>
        <begin position="172"/>
        <end position="187"/>
    </location>
</feature>
<comment type="caution">
    <text evidence="2">The sequence shown here is derived from an EMBL/GenBank/DDBJ whole genome shotgun (WGS) entry which is preliminary data.</text>
</comment>
<proteinExistence type="predicted"/>
<organism evidence="2 3">
    <name type="scientific">Lentinula detonsa</name>
    <dbReference type="NCBI Taxonomy" id="2804962"/>
    <lineage>
        <taxon>Eukaryota</taxon>
        <taxon>Fungi</taxon>
        <taxon>Dikarya</taxon>
        <taxon>Basidiomycota</taxon>
        <taxon>Agaricomycotina</taxon>
        <taxon>Agaricomycetes</taxon>
        <taxon>Agaricomycetidae</taxon>
        <taxon>Agaricales</taxon>
        <taxon>Marasmiineae</taxon>
        <taxon>Omphalotaceae</taxon>
        <taxon>Lentinula</taxon>
    </lineage>
</organism>
<evidence type="ECO:0000313" key="2">
    <source>
        <dbReference type="EMBL" id="KAJ3979499.1"/>
    </source>
</evidence>
<feature type="region of interest" description="Disordered" evidence="1">
    <location>
        <begin position="606"/>
        <end position="708"/>
    </location>
</feature>
<protein>
    <submittedName>
        <fullName evidence="2">Uncharacterized protein</fullName>
    </submittedName>
</protein>
<feature type="region of interest" description="Disordered" evidence="1">
    <location>
        <begin position="62"/>
        <end position="151"/>
    </location>
</feature>
<dbReference type="EMBL" id="MU802328">
    <property type="protein sequence ID" value="KAJ3979499.1"/>
    <property type="molecule type" value="Genomic_DNA"/>
</dbReference>
<dbReference type="AlphaFoldDB" id="A0AA38PPX9"/>
<feature type="region of interest" description="Disordered" evidence="1">
    <location>
        <begin position="275"/>
        <end position="311"/>
    </location>
</feature>
<feature type="compositionally biased region" description="Low complexity" evidence="1">
    <location>
        <begin position="433"/>
        <end position="451"/>
    </location>
</feature>
<feature type="compositionally biased region" description="Low complexity" evidence="1">
    <location>
        <begin position="138"/>
        <end position="150"/>
    </location>
</feature>
<feature type="compositionally biased region" description="Pro residues" evidence="1">
    <location>
        <begin position="95"/>
        <end position="104"/>
    </location>
</feature>